<reference evidence="1 2" key="1">
    <citation type="submission" date="2018-11" db="EMBL/GenBank/DDBJ databases">
        <title>Genomic Encyclopedia of Type Strains, Phase IV (KMG-IV): sequencing the most valuable type-strain genomes for metagenomic binning, comparative biology and taxonomic classification.</title>
        <authorList>
            <person name="Goeker M."/>
        </authorList>
    </citation>
    <scope>NUCLEOTIDE SEQUENCE [LARGE SCALE GENOMIC DNA]</scope>
    <source>
        <strain evidence="1 2">DSM 5900</strain>
    </source>
</reference>
<dbReference type="AlphaFoldDB" id="A0A3N1M955"/>
<evidence type="ECO:0000313" key="1">
    <source>
        <dbReference type="EMBL" id="ROQ00213.1"/>
    </source>
</evidence>
<name>A0A3N1M955_9PROT</name>
<sequence length="83" mass="8711">MSQSEIVVVVTEDARADDRQVKAIMQAAADAGLERSKWLPALGMITGNGPSAVVRNLRRIDGVASVEGGDLTVAIPEPGLRRG</sequence>
<accession>A0A3N1M955</accession>
<dbReference type="EMBL" id="RJKX01000013">
    <property type="protein sequence ID" value="ROQ00213.1"/>
    <property type="molecule type" value="Genomic_DNA"/>
</dbReference>
<keyword evidence="2" id="KW-1185">Reference proteome</keyword>
<proteinExistence type="predicted"/>
<comment type="caution">
    <text evidence="1">The sequence shown here is derived from an EMBL/GenBank/DDBJ whole genome shotgun (WGS) entry which is preliminary data.</text>
</comment>
<organism evidence="1 2">
    <name type="scientific">Stella humosa</name>
    <dbReference type="NCBI Taxonomy" id="94"/>
    <lineage>
        <taxon>Bacteria</taxon>
        <taxon>Pseudomonadati</taxon>
        <taxon>Pseudomonadota</taxon>
        <taxon>Alphaproteobacteria</taxon>
        <taxon>Rhodospirillales</taxon>
        <taxon>Stellaceae</taxon>
        <taxon>Stella</taxon>
    </lineage>
</organism>
<dbReference type="Proteomes" id="UP000278222">
    <property type="component" value="Unassembled WGS sequence"/>
</dbReference>
<gene>
    <name evidence="1" type="ORF">EDC65_2009</name>
</gene>
<protein>
    <submittedName>
        <fullName evidence="1">Uncharacterized protein</fullName>
    </submittedName>
</protein>
<evidence type="ECO:0000313" key="2">
    <source>
        <dbReference type="Proteomes" id="UP000278222"/>
    </source>
</evidence>
<dbReference type="RefSeq" id="WP_123689517.1">
    <property type="nucleotide sequence ID" value="NZ_AP019700.1"/>
</dbReference>